<comment type="caution">
    <text evidence="4">The sequence shown here is derived from an EMBL/GenBank/DDBJ whole genome shotgun (WGS) entry which is preliminary data.</text>
</comment>
<feature type="domain" description="Endonuclease/exonuclease/phosphatase" evidence="3">
    <location>
        <begin position="529"/>
        <end position="732"/>
    </location>
</feature>
<dbReference type="OrthoDB" id="6502268at2759"/>
<dbReference type="Gene3D" id="3.60.10.10">
    <property type="entry name" value="Endonuclease/exonuclease/phosphatase"/>
    <property type="match status" value="1"/>
</dbReference>
<proteinExistence type="predicted"/>
<dbReference type="GO" id="GO:0003824">
    <property type="term" value="F:catalytic activity"/>
    <property type="evidence" value="ECO:0007669"/>
    <property type="project" value="InterPro"/>
</dbReference>
<organism evidence="4 5">
    <name type="scientific">Haemaphysalis longicornis</name>
    <name type="common">Bush tick</name>
    <dbReference type="NCBI Taxonomy" id="44386"/>
    <lineage>
        <taxon>Eukaryota</taxon>
        <taxon>Metazoa</taxon>
        <taxon>Ecdysozoa</taxon>
        <taxon>Arthropoda</taxon>
        <taxon>Chelicerata</taxon>
        <taxon>Arachnida</taxon>
        <taxon>Acari</taxon>
        <taxon>Parasitiformes</taxon>
        <taxon>Ixodida</taxon>
        <taxon>Ixodoidea</taxon>
        <taxon>Ixodidae</taxon>
        <taxon>Haemaphysalinae</taxon>
        <taxon>Haemaphysalis</taxon>
    </lineage>
</organism>
<dbReference type="EMBL" id="JABSTR010003145">
    <property type="protein sequence ID" value="KAH9384792.1"/>
    <property type="molecule type" value="Genomic_DNA"/>
</dbReference>
<evidence type="ECO:0000313" key="4">
    <source>
        <dbReference type="EMBL" id="KAH9384792.1"/>
    </source>
</evidence>
<sequence>MSKRRGQKDAALDVADGDEDWLACTDCGSWVDLKTTRFGSVKEASEAQNYDCALCVRLRALAEKTAADAEATDERWQVRGSPTQLLSEAQRREALEAQVRQLQEQRSGTRDAEVQAAGLSGVAEGRDDAVATTDPDGLAPNAHEGNGPQGSMIVSTGLHLTEVEASTQAGLHGELEPHHENGAGAPQQLETDRGRPPVSDEVGSTGAKGRRGKKRGRDSGVAGGRVTSQAGTQTLRQLSSSQQVRAQVPENSSDNSQPSVVAGREVWVFGDANAYRLKSAILCQEGVDHGVNFWTHAKATIREVAEAVQGKLAAEQDRQRLVVIHAGLTELLRGADMAEELQHLKACLGAWTVQYPRSHFLICAVPEVTCNGDSVRSKCQRWNDTARNMCREAGPMVEMVWPSRPAGEASLEGVRYSKTSADGESYRWWQEEQQVGALQQGAQRGPTGPPAWPNPQTTGHADLGHHGPSTGAGDSAPWLPAAGEEASCRWAWRERPRRHRRPRRKQAQEMMVAVLNLHGARSEQKWGELTKQMRDEHIAVFAVIETHLREEEAPPSEPGFGWEGCNRACSERRGGGLGCLWTEPQRLTRTLTTCREHMWLRGSIAGKPVALAVVYWWTGNSRDHNAEMSACLRKDIQSLREEHEILVVGDFNAHIEDLGDRPDASGNLLLGLAEDEGLVIGNLTGKCTGRATWAVRDLQSCIDYCLMSEGLYAVLDAMIIHEDGKGNLGSDHNRIVLTFRGHSSHSRRQGHRQTRLNERQLQEVEDRLETRAEEITTYAGMMAVMRDEMSRQTLLHTIYASQPTRWTKRTRALRDRFGLPAATLVTVNPSREVVRAQVQRSEKAEWRGLATAKPSLEVYCTHKEDIRRETLFDNSRGSGLLAEARGGVLRTRVWRARFTTGLSTTCALCGGAEETIAHVVVNCPDILPAARTTAVHVALGFAEEETEAERGEVVEVTKRRLEHWWSHGALRRT</sequence>
<evidence type="ECO:0000259" key="3">
    <source>
        <dbReference type="Pfam" id="PF03372"/>
    </source>
</evidence>
<accession>A0A9J6HD47</accession>
<reference evidence="4 5" key="1">
    <citation type="journal article" date="2020" name="Cell">
        <title>Large-Scale Comparative Analyses of Tick Genomes Elucidate Their Genetic Diversity and Vector Capacities.</title>
        <authorList>
            <consortium name="Tick Genome and Microbiome Consortium (TIGMIC)"/>
            <person name="Jia N."/>
            <person name="Wang J."/>
            <person name="Shi W."/>
            <person name="Du L."/>
            <person name="Sun Y."/>
            <person name="Zhan W."/>
            <person name="Jiang J.F."/>
            <person name="Wang Q."/>
            <person name="Zhang B."/>
            <person name="Ji P."/>
            <person name="Bell-Sakyi L."/>
            <person name="Cui X.M."/>
            <person name="Yuan T.T."/>
            <person name="Jiang B.G."/>
            <person name="Yang W.F."/>
            <person name="Lam T.T."/>
            <person name="Chang Q.C."/>
            <person name="Ding S.J."/>
            <person name="Wang X.J."/>
            <person name="Zhu J.G."/>
            <person name="Ruan X.D."/>
            <person name="Zhao L."/>
            <person name="Wei J.T."/>
            <person name="Ye R.Z."/>
            <person name="Que T.C."/>
            <person name="Du C.H."/>
            <person name="Zhou Y.H."/>
            <person name="Cheng J.X."/>
            <person name="Dai P.F."/>
            <person name="Guo W.B."/>
            <person name="Han X.H."/>
            <person name="Huang E.J."/>
            <person name="Li L.F."/>
            <person name="Wei W."/>
            <person name="Gao Y.C."/>
            <person name="Liu J.Z."/>
            <person name="Shao H.Z."/>
            <person name="Wang X."/>
            <person name="Wang C.C."/>
            <person name="Yang T.C."/>
            <person name="Huo Q.B."/>
            <person name="Li W."/>
            <person name="Chen H.Y."/>
            <person name="Chen S.E."/>
            <person name="Zhou L.G."/>
            <person name="Ni X.B."/>
            <person name="Tian J.H."/>
            <person name="Sheng Y."/>
            <person name="Liu T."/>
            <person name="Pan Y.S."/>
            <person name="Xia L.Y."/>
            <person name="Li J."/>
            <person name="Zhao F."/>
            <person name="Cao W.C."/>
        </authorList>
    </citation>
    <scope>NUCLEOTIDE SEQUENCE [LARGE SCALE GENOMIC DNA]</scope>
    <source>
        <strain evidence="4">HaeL-2018</strain>
    </source>
</reference>
<dbReference type="SUPFAM" id="SSF56219">
    <property type="entry name" value="DNase I-like"/>
    <property type="match status" value="1"/>
</dbReference>
<feature type="region of interest" description="Disordered" evidence="2">
    <location>
        <begin position="174"/>
        <end position="259"/>
    </location>
</feature>
<feature type="coiled-coil region" evidence="1">
    <location>
        <begin position="85"/>
        <end position="112"/>
    </location>
</feature>
<keyword evidence="1" id="KW-0175">Coiled coil</keyword>
<protein>
    <recommendedName>
        <fullName evidence="3">Endonuclease/exonuclease/phosphatase domain-containing protein</fullName>
    </recommendedName>
</protein>
<gene>
    <name evidence="4" type="ORF">HPB48_026806</name>
</gene>
<feature type="region of interest" description="Disordered" evidence="2">
    <location>
        <begin position="433"/>
        <end position="480"/>
    </location>
</feature>
<feature type="compositionally biased region" description="Polar residues" evidence="2">
    <location>
        <begin position="433"/>
        <end position="442"/>
    </location>
</feature>
<feature type="region of interest" description="Disordered" evidence="2">
    <location>
        <begin position="119"/>
        <end position="153"/>
    </location>
</feature>
<dbReference type="Proteomes" id="UP000821853">
    <property type="component" value="Unassembled WGS sequence"/>
</dbReference>
<evidence type="ECO:0000256" key="1">
    <source>
        <dbReference type="SAM" id="Coils"/>
    </source>
</evidence>
<dbReference type="VEuPathDB" id="VectorBase:HLOH_056355"/>
<evidence type="ECO:0000313" key="5">
    <source>
        <dbReference type="Proteomes" id="UP000821853"/>
    </source>
</evidence>
<dbReference type="InterPro" id="IPR005135">
    <property type="entry name" value="Endo/exonuclease/phosphatase"/>
</dbReference>
<name>A0A9J6HD47_HAELO</name>
<dbReference type="AlphaFoldDB" id="A0A9J6HD47"/>
<evidence type="ECO:0000256" key="2">
    <source>
        <dbReference type="SAM" id="MobiDB-lite"/>
    </source>
</evidence>
<feature type="compositionally biased region" description="Polar residues" evidence="2">
    <location>
        <begin position="249"/>
        <end position="259"/>
    </location>
</feature>
<feature type="compositionally biased region" description="Low complexity" evidence="2">
    <location>
        <begin position="232"/>
        <end position="248"/>
    </location>
</feature>
<dbReference type="InterPro" id="IPR036691">
    <property type="entry name" value="Endo/exonu/phosph_ase_sf"/>
</dbReference>
<keyword evidence="5" id="KW-1185">Reference proteome</keyword>
<dbReference type="Pfam" id="PF03372">
    <property type="entry name" value="Exo_endo_phos"/>
    <property type="match status" value="1"/>
</dbReference>